<dbReference type="InParanoid" id="K1VLT8"/>
<dbReference type="Proteomes" id="UP000006757">
    <property type="component" value="Unassembled WGS sequence"/>
</dbReference>
<dbReference type="HOGENOM" id="CLU_071674_0_0_1"/>
<organism evidence="1 2">
    <name type="scientific">Trichosporon asahii var. asahii (strain CBS 8904)</name>
    <name type="common">Yeast</name>
    <dbReference type="NCBI Taxonomy" id="1220162"/>
    <lineage>
        <taxon>Eukaryota</taxon>
        <taxon>Fungi</taxon>
        <taxon>Dikarya</taxon>
        <taxon>Basidiomycota</taxon>
        <taxon>Agaricomycotina</taxon>
        <taxon>Tremellomycetes</taxon>
        <taxon>Trichosporonales</taxon>
        <taxon>Trichosporonaceae</taxon>
        <taxon>Trichosporon</taxon>
    </lineage>
</organism>
<protein>
    <submittedName>
        <fullName evidence="1">Uncharacterized protein</fullName>
    </submittedName>
</protein>
<dbReference type="OrthoDB" id="10688251at2759"/>
<evidence type="ECO:0000313" key="1">
    <source>
        <dbReference type="EMBL" id="EKD00307.1"/>
    </source>
</evidence>
<evidence type="ECO:0000313" key="2">
    <source>
        <dbReference type="Proteomes" id="UP000006757"/>
    </source>
</evidence>
<keyword evidence="2" id="KW-1185">Reference proteome</keyword>
<comment type="caution">
    <text evidence="1">The sequence shown here is derived from an EMBL/GenBank/DDBJ whole genome shotgun (WGS) entry which is preliminary data.</text>
</comment>
<name>K1VLT8_TRIAC</name>
<sequence length="259" mass="28567">MSNLPPDGGIAPTDAVGQHLIERTHSLDSARRKAAADLIDNDGKFCSFVDTMRATQGDRKVRPGDLHLGSDLLRLALAPLHEPLPSWAVPTSEIELLQGVGETARHYVRQLTWPSAHEFATEMVALQKRFPAEAPRIIVLVEEAKKEPNRPVRIRYFGTTCMSTPDGRAQDDAGLDSPCVGRAYRERTDLHATERALVATIAPLMGNSARGGFHHEPDLSQYGKVDLPPFDDPDEPATVDALAQINTKVQEHLRDTRLY</sequence>
<proteinExistence type="predicted"/>
<reference evidence="1 2" key="1">
    <citation type="journal article" date="2012" name="Eukaryot. Cell">
        <title>Genome sequence of the Trichosporon asahii environmental strain CBS 8904.</title>
        <authorList>
            <person name="Yang R.Y."/>
            <person name="Li H.T."/>
            <person name="Zhu H."/>
            <person name="Zhou G.P."/>
            <person name="Wang M."/>
            <person name="Wang L."/>
        </authorList>
    </citation>
    <scope>NUCLEOTIDE SEQUENCE [LARGE SCALE GENOMIC DNA]</scope>
    <source>
        <strain evidence="1 2">CBS 8904</strain>
    </source>
</reference>
<dbReference type="EMBL" id="AMBO01000344">
    <property type="protein sequence ID" value="EKD00307.1"/>
    <property type="molecule type" value="Genomic_DNA"/>
</dbReference>
<accession>K1VLT8</accession>
<gene>
    <name evidence="1" type="ORF">A1Q2_05365</name>
</gene>
<dbReference type="AlphaFoldDB" id="K1VLT8"/>